<protein>
    <recommendedName>
        <fullName evidence="2">General stress protein 17M-like domain-containing protein</fullName>
    </recommendedName>
</protein>
<dbReference type="PANTHER" id="PTHR36109">
    <property type="entry name" value="MEMBRANE PROTEIN-RELATED"/>
    <property type="match status" value="1"/>
</dbReference>
<keyword evidence="1" id="KW-0472">Membrane</keyword>
<dbReference type="EMBL" id="MLJW01002247">
    <property type="protein sequence ID" value="OIQ75182.1"/>
    <property type="molecule type" value="Genomic_DNA"/>
</dbReference>
<comment type="caution">
    <text evidence="3">The sequence shown here is derived from an EMBL/GenBank/DDBJ whole genome shotgun (WGS) entry which is preliminary data.</text>
</comment>
<keyword evidence="1" id="KW-0812">Transmembrane</keyword>
<gene>
    <name evidence="3" type="ORF">GALL_431530</name>
</gene>
<keyword evidence="1" id="KW-1133">Transmembrane helix</keyword>
<sequence length="167" mass="17921">MENTNMPCYVFNTHQEAEEAIQLLSHSGFDVKTLSLVGKGYHSEEHPLGFYTAGDRIRSWGGMGAFWGSIWGLLMAPAVFFLPGLGLVAMAGPFVAALVGALEGAVVVGGVSALGAALTQIGVSKDKVIKYEMAIKMDKYVLMVHGNAEETEKARTILENSKAWKEA</sequence>
<proteinExistence type="predicted"/>
<feature type="domain" description="General stress protein 17M-like" evidence="2">
    <location>
        <begin position="10"/>
        <end position="74"/>
    </location>
</feature>
<dbReference type="PANTHER" id="PTHR36109:SF2">
    <property type="entry name" value="MEMBRANE PROTEIN"/>
    <property type="match status" value="1"/>
</dbReference>
<organism evidence="3">
    <name type="scientific">mine drainage metagenome</name>
    <dbReference type="NCBI Taxonomy" id="410659"/>
    <lineage>
        <taxon>unclassified sequences</taxon>
        <taxon>metagenomes</taxon>
        <taxon>ecological metagenomes</taxon>
    </lineage>
</organism>
<dbReference type="InterPro" id="IPR025889">
    <property type="entry name" value="GSP17M-like_dom"/>
</dbReference>
<feature type="transmembrane region" description="Helical" evidence="1">
    <location>
        <begin position="94"/>
        <end position="118"/>
    </location>
</feature>
<dbReference type="Pfam" id="PF11181">
    <property type="entry name" value="YflT"/>
    <property type="match status" value="1"/>
</dbReference>
<name>A0A1J5PU90_9ZZZZ</name>
<dbReference type="InterPro" id="IPR052948">
    <property type="entry name" value="Low_temp-induced_all0457"/>
</dbReference>
<evidence type="ECO:0000256" key="1">
    <source>
        <dbReference type="SAM" id="Phobius"/>
    </source>
</evidence>
<evidence type="ECO:0000313" key="3">
    <source>
        <dbReference type="EMBL" id="OIQ75182.1"/>
    </source>
</evidence>
<dbReference type="AlphaFoldDB" id="A0A1J5PU90"/>
<accession>A0A1J5PU90</accession>
<feature type="transmembrane region" description="Helical" evidence="1">
    <location>
        <begin position="65"/>
        <end position="88"/>
    </location>
</feature>
<reference evidence="3" key="1">
    <citation type="submission" date="2016-10" db="EMBL/GenBank/DDBJ databases">
        <title>Sequence of Gallionella enrichment culture.</title>
        <authorList>
            <person name="Poehlein A."/>
            <person name="Muehling M."/>
            <person name="Daniel R."/>
        </authorList>
    </citation>
    <scope>NUCLEOTIDE SEQUENCE</scope>
</reference>
<evidence type="ECO:0000259" key="2">
    <source>
        <dbReference type="Pfam" id="PF11181"/>
    </source>
</evidence>